<evidence type="ECO:0000256" key="8">
    <source>
        <dbReference type="ARBA" id="ARBA00023141"/>
    </source>
</evidence>
<dbReference type="PANTHER" id="PTHR22854:SF2">
    <property type="entry name" value="INDOLE-3-GLYCEROL-PHOSPHATE SYNTHASE"/>
    <property type="match status" value="1"/>
</dbReference>
<dbReference type="GO" id="GO:0000162">
    <property type="term" value="P:L-tryptophan biosynthetic process"/>
    <property type="evidence" value="ECO:0007669"/>
    <property type="project" value="UniProtKB-UniRule"/>
</dbReference>
<dbReference type="PANTHER" id="PTHR22854">
    <property type="entry name" value="TRYPTOPHAN BIOSYNTHESIS PROTEIN"/>
    <property type="match status" value="1"/>
</dbReference>
<evidence type="ECO:0000256" key="2">
    <source>
        <dbReference type="ARBA" id="ARBA00004696"/>
    </source>
</evidence>
<comment type="pathway">
    <text evidence="2 10">Amino-acid biosynthesis; L-tryptophan biosynthesis; L-tryptophan from chorismate: step 4/5.</text>
</comment>
<dbReference type="InterPro" id="IPR013798">
    <property type="entry name" value="Indole-3-glycerol_P_synth_dom"/>
</dbReference>
<comment type="similarity">
    <text evidence="10">Belongs to the TrpC family.</text>
</comment>
<dbReference type="InterPro" id="IPR045186">
    <property type="entry name" value="Indole-3-glycerol_P_synth"/>
</dbReference>
<proteinExistence type="inferred from homology"/>
<evidence type="ECO:0000256" key="5">
    <source>
        <dbReference type="ARBA" id="ARBA00022605"/>
    </source>
</evidence>
<dbReference type="NCBIfam" id="NF001373">
    <property type="entry name" value="PRK00278.1-6"/>
    <property type="match status" value="1"/>
</dbReference>
<evidence type="ECO:0000256" key="3">
    <source>
        <dbReference type="ARBA" id="ARBA00012362"/>
    </source>
</evidence>
<dbReference type="EC" id="4.1.1.48" evidence="3 10"/>
<keyword evidence="5 10" id="KW-0028">Amino-acid biosynthesis</keyword>
<dbReference type="InterPro" id="IPR011060">
    <property type="entry name" value="RibuloseP-bd_barrel"/>
</dbReference>
<evidence type="ECO:0000256" key="1">
    <source>
        <dbReference type="ARBA" id="ARBA00001633"/>
    </source>
</evidence>
<dbReference type="Gene3D" id="3.20.20.70">
    <property type="entry name" value="Aldolase class I"/>
    <property type="match status" value="1"/>
</dbReference>
<evidence type="ECO:0000256" key="10">
    <source>
        <dbReference type="HAMAP-Rule" id="MF_00134"/>
    </source>
</evidence>
<keyword evidence="6 10" id="KW-0210">Decarboxylase</keyword>
<dbReference type="NCBIfam" id="NF001370">
    <property type="entry name" value="PRK00278.1-2"/>
    <property type="match status" value="1"/>
</dbReference>
<dbReference type="CDD" id="cd00331">
    <property type="entry name" value="IGPS"/>
    <property type="match status" value="1"/>
</dbReference>
<dbReference type="InterPro" id="IPR013785">
    <property type="entry name" value="Aldolase_TIM"/>
</dbReference>
<evidence type="ECO:0000256" key="9">
    <source>
        <dbReference type="ARBA" id="ARBA00023239"/>
    </source>
</evidence>
<evidence type="ECO:0000313" key="12">
    <source>
        <dbReference type="EMBL" id="MCB8879608.1"/>
    </source>
</evidence>
<keyword evidence="9 10" id="KW-0456">Lyase</keyword>
<keyword evidence="13" id="KW-1185">Reference proteome</keyword>
<comment type="catalytic activity">
    <reaction evidence="1 10">
        <text>1-(2-carboxyphenylamino)-1-deoxy-D-ribulose 5-phosphate + H(+) = (1S,2R)-1-C-(indol-3-yl)glycerol 3-phosphate + CO2 + H2O</text>
        <dbReference type="Rhea" id="RHEA:23476"/>
        <dbReference type="ChEBI" id="CHEBI:15377"/>
        <dbReference type="ChEBI" id="CHEBI:15378"/>
        <dbReference type="ChEBI" id="CHEBI:16526"/>
        <dbReference type="ChEBI" id="CHEBI:58613"/>
        <dbReference type="ChEBI" id="CHEBI:58866"/>
        <dbReference type="EC" id="4.1.1.48"/>
    </reaction>
</comment>
<dbReference type="GO" id="GO:0004425">
    <property type="term" value="F:indole-3-glycerol-phosphate synthase activity"/>
    <property type="evidence" value="ECO:0007669"/>
    <property type="project" value="UniProtKB-UniRule"/>
</dbReference>
<evidence type="ECO:0000259" key="11">
    <source>
        <dbReference type="Pfam" id="PF00218"/>
    </source>
</evidence>
<dbReference type="PROSITE" id="PS00614">
    <property type="entry name" value="IGPS"/>
    <property type="match status" value="1"/>
</dbReference>
<comment type="caution">
    <text evidence="12">The sequence shown here is derived from an EMBL/GenBank/DDBJ whole genome shotgun (WGS) entry which is preliminary data.</text>
</comment>
<dbReference type="InterPro" id="IPR001468">
    <property type="entry name" value="Indole-3-GlycerolPSynthase_CS"/>
</dbReference>
<dbReference type="EMBL" id="JAESVA010000002">
    <property type="protein sequence ID" value="MCB8879608.1"/>
    <property type="molecule type" value="Genomic_DNA"/>
</dbReference>
<organism evidence="12 13">
    <name type="scientific">Acidisoma cellulosilyticum</name>
    <dbReference type="NCBI Taxonomy" id="2802395"/>
    <lineage>
        <taxon>Bacteria</taxon>
        <taxon>Pseudomonadati</taxon>
        <taxon>Pseudomonadota</taxon>
        <taxon>Alphaproteobacteria</taxon>
        <taxon>Acetobacterales</taxon>
        <taxon>Acidocellaceae</taxon>
        <taxon>Acidisoma</taxon>
    </lineage>
</organism>
<dbReference type="HAMAP" id="MF_00134_B">
    <property type="entry name" value="IGPS_B"/>
    <property type="match status" value="1"/>
</dbReference>
<reference evidence="12 13" key="1">
    <citation type="journal article" date="2021" name="Microorganisms">
        <title>Acidisoma silvae sp. nov. and Acidisomacellulosilytica sp. nov., Two Acidophilic Bacteria Isolated from Decaying Wood, Hydrolyzing Cellulose and Producing Poly-3-hydroxybutyrate.</title>
        <authorList>
            <person name="Mieszkin S."/>
            <person name="Pouder E."/>
            <person name="Uroz S."/>
            <person name="Simon-Colin C."/>
            <person name="Alain K."/>
        </authorList>
    </citation>
    <scope>NUCLEOTIDE SEQUENCE [LARGE SCALE GENOMIC DNA]</scope>
    <source>
        <strain evidence="12 13">HW T5.17</strain>
    </source>
</reference>
<dbReference type="Proteomes" id="UP000721844">
    <property type="component" value="Unassembled WGS sequence"/>
</dbReference>
<evidence type="ECO:0000256" key="4">
    <source>
        <dbReference type="ARBA" id="ARBA00018080"/>
    </source>
</evidence>
<protein>
    <recommendedName>
        <fullName evidence="4 10">Indole-3-glycerol phosphate synthase</fullName>
        <shortName evidence="10">IGPS</shortName>
        <ecNumber evidence="3 10">4.1.1.48</ecNumber>
    </recommendedName>
</protein>
<dbReference type="GO" id="GO:0004640">
    <property type="term" value="F:phosphoribosylanthranilate isomerase activity"/>
    <property type="evidence" value="ECO:0007669"/>
    <property type="project" value="TreeGrafter"/>
</dbReference>
<feature type="domain" description="Indole-3-glycerol phosphate synthase" evidence="11">
    <location>
        <begin position="11"/>
        <end position="264"/>
    </location>
</feature>
<keyword evidence="7 10" id="KW-0822">Tryptophan biosynthesis</keyword>
<evidence type="ECO:0000256" key="7">
    <source>
        <dbReference type="ARBA" id="ARBA00022822"/>
    </source>
</evidence>
<dbReference type="FunFam" id="3.20.20.70:FF:000024">
    <property type="entry name" value="Indole-3-glycerol phosphate synthase"/>
    <property type="match status" value="1"/>
</dbReference>
<accession>A0A963Z0I5</accession>
<dbReference type="Pfam" id="PF00218">
    <property type="entry name" value="IGPS"/>
    <property type="match status" value="1"/>
</dbReference>
<evidence type="ECO:0000256" key="6">
    <source>
        <dbReference type="ARBA" id="ARBA00022793"/>
    </source>
</evidence>
<dbReference type="SUPFAM" id="SSF51366">
    <property type="entry name" value="Ribulose-phoshate binding barrel"/>
    <property type="match status" value="1"/>
</dbReference>
<dbReference type="NCBIfam" id="NF001377">
    <property type="entry name" value="PRK00278.2-4"/>
    <property type="match status" value="1"/>
</dbReference>
<keyword evidence="8 10" id="KW-0057">Aromatic amino acid biosynthesis</keyword>
<evidence type="ECO:0000313" key="13">
    <source>
        <dbReference type="Proteomes" id="UP000721844"/>
    </source>
</evidence>
<dbReference type="AlphaFoldDB" id="A0A963Z0I5"/>
<dbReference type="RefSeq" id="WP_227306238.1">
    <property type="nucleotide sequence ID" value="NZ_JAESVA010000002.1"/>
</dbReference>
<name>A0A963Z0I5_9PROT</name>
<sequence length="275" mass="30030">MSSHIHDVLIQICNDTRAETARRKAEEPVEALKQRIAAQTPPRGFGRRLMDHVNLHRVALIAEVKKASPSGGLIRTDFNPPALAQAYQDGGATCVSVLTDEKYFQGETAHLVAVREAVSMPVLRKDFILEPWQVYESRAMGADCILLILAALSDDQARELEALARALDMDVLAEVHDEAELGRALGLQTPLIGINNRNLKTLKTDLQTAVTLAPQVPPDRFLIAESGIQTPADVKRLVDAGLQCYLVGESLMRQDDVAQAVRDLIGAQRTEDAAA</sequence>
<gene>
    <name evidence="10 12" type="primary">trpC</name>
    <name evidence="12" type="ORF">ACELLULO517_05130</name>
</gene>